<evidence type="ECO:0000313" key="1">
    <source>
        <dbReference type="EMBL" id="KKL73252.1"/>
    </source>
</evidence>
<name>A0A0F9HDT6_9ZZZZ</name>
<sequence length="59" mass="7124">MKAYGRRPYDLCHCAYCRLYIRPGRGSRRMLPGLNYSRLFCDPECFRLFNQSRPHRDLP</sequence>
<dbReference type="EMBL" id="LAZR01025019">
    <property type="protein sequence ID" value="KKL73252.1"/>
    <property type="molecule type" value="Genomic_DNA"/>
</dbReference>
<dbReference type="AlphaFoldDB" id="A0A0F9HDT6"/>
<protein>
    <recommendedName>
        <fullName evidence="2">MYM-type domain-containing protein</fullName>
    </recommendedName>
</protein>
<accession>A0A0F9HDT6</accession>
<organism evidence="1">
    <name type="scientific">marine sediment metagenome</name>
    <dbReference type="NCBI Taxonomy" id="412755"/>
    <lineage>
        <taxon>unclassified sequences</taxon>
        <taxon>metagenomes</taxon>
        <taxon>ecological metagenomes</taxon>
    </lineage>
</organism>
<gene>
    <name evidence="1" type="ORF">LCGC14_2076770</name>
</gene>
<proteinExistence type="predicted"/>
<evidence type="ECO:0008006" key="2">
    <source>
        <dbReference type="Google" id="ProtNLM"/>
    </source>
</evidence>
<reference evidence="1" key="1">
    <citation type="journal article" date="2015" name="Nature">
        <title>Complex archaea that bridge the gap between prokaryotes and eukaryotes.</title>
        <authorList>
            <person name="Spang A."/>
            <person name="Saw J.H."/>
            <person name="Jorgensen S.L."/>
            <person name="Zaremba-Niedzwiedzka K."/>
            <person name="Martijn J."/>
            <person name="Lind A.E."/>
            <person name="van Eijk R."/>
            <person name="Schleper C."/>
            <person name="Guy L."/>
            <person name="Ettema T.J."/>
        </authorList>
    </citation>
    <scope>NUCLEOTIDE SEQUENCE</scope>
</reference>
<comment type="caution">
    <text evidence="1">The sequence shown here is derived from an EMBL/GenBank/DDBJ whole genome shotgun (WGS) entry which is preliminary data.</text>
</comment>